<proteinExistence type="predicted"/>
<dbReference type="OrthoDB" id="546525at2759"/>
<evidence type="ECO:0000313" key="1">
    <source>
        <dbReference type="EMBL" id="KAG2436673.1"/>
    </source>
</evidence>
<protein>
    <submittedName>
        <fullName evidence="1">Uncharacterized protein</fullName>
    </submittedName>
</protein>
<comment type="caution">
    <text evidence="1">The sequence shown here is derived from an EMBL/GenBank/DDBJ whole genome shotgun (WGS) entry which is preliminary data.</text>
</comment>
<sequence>MPLSWSYNNTMGYLGDPVCIVSDHNPADPPHAWTFFTKYSNLGVRRGAVAAVDAAGTQLVWASVVNVGYGNAPYPAGAARSTLLVRQIDLASGAARIVLSANVTSEWLTSLGFAAGGGPSQQWAAAGFVDMVFDPAVATTAGAAGRGDSVLLFPRYTPETAAFYSLDWYSAPPATAGHIAPIALRVELATGACTAAPLGLGTPLLSIAYDDVPRQQQPGRTNASSGAEDSPQQVAAYLLYADNAPVSVDACDPRGAGGVQHSGALAQQPFANNLCYAHYVLREQQTQRQQAREHAWFPGGLAEVPTLALNRRHDPSSSASSSSAAAAVAAAASAPPPVYLYMADRKRCQLRRVDPASGASAVVAGYDGGSNSGAGSSSGGLARRSFLCSLMAQDGPALGQPMGRPGRITRGSPGTVFVLEDGQPAGSVPLRIRRISGV</sequence>
<reference evidence="1" key="1">
    <citation type="journal article" date="2020" name="bioRxiv">
        <title>Comparative genomics of Chlamydomonas.</title>
        <authorList>
            <person name="Craig R.J."/>
            <person name="Hasan A.R."/>
            <person name="Ness R.W."/>
            <person name="Keightley P.D."/>
        </authorList>
    </citation>
    <scope>NUCLEOTIDE SEQUENCE</scope>
    <source>
        <strain evidence="1">SAG 7.73</strain>
    </source>
</reference>
<organism evidence="1 2">
    <name type="scientific">Chlamydomonas incerta</name>
    <dbReference type="NCBI Taxonomy" id="51695"/>
    <lineage>
        <taxon>Eukaryota</taxon>
        <taxon>Viridiplantae</taxon>
        <taxon>Chlorophyta</taxon>
        <taxon>core chlorophytes</taxon>
        <taxon>Chlorophyceae</taxon>
        <taxon>CS clade</taxon>
        <taxon>Chlamydomonadales</taxon>
        <taxon>Chlamydomonadaceae</taxon>
        <taxon>Chlamydomonas</taxon>
    </lineage>
</organism>
<accession>A0A835T0P3</accession>
<dbReference type="AlphaFoldDB" id="A0A835T0P3"/>
<name>A0A835T0P3_CHLIN</name>
<gene>
    <name evidence="1" type="ORF">HXX76_006201</name>
</gene>
<evidence type="ECO:0000313" key="2">
    <source>
        <dbReference type="Proteomes" id="UP000650467"/>
    </source>
</evidence>
<keyword evidence="2" id="KW-1185">Reference proteome</keyword>
<dbReference type="Proteomes" id="UP000650467">
    <property type="component" value="Unassembled WGS sequence"/>
</dbReference>
<dbReference type="EMBL" id="JAEHOC010000012">
    <property type="protein sequence ID" value="KAG2436673.1"/>
    <property type="molecule type" value="Genomic_DNA"/>
</dbReference>